<keyword evidence="4" id="KW-1185">Reference proteome</keyword>
<sequence>MSSTATLPHEFFFLFSPLIHLFDRRGRKGPPVPLNVLQGHTELLQQFIFMPIREGGSVRNEEMRGLSVVAGEKSPSSIGKNRLASCISEVAWEKTRRYGGLASVVDPLLSLLMRLQRLQLSVVYTLESLGVQGNQLGPYGCTCVDREGARTPDNTVKDDDLFLNTPNPLESYIMAHKHRSPCFVNIGERLDNLTRETQEKCIDAILRWVDDRSPCDTFSDVDFSRSKLVASLTALAGDSHVTTNNHTNNITEKGNVATAPPIQKKRRGSSQALDGSNVHFGRHWKHYATQLREAHRSERALVKRFCATDIGKGLSFCSKRGKIERGHVIGVTTPGAVCLKGNHNDLTRAKDALAGCQRDITRLLSELESAIDEYADQSQKVAEYEETFWSNVKLAELESKALLHLSRRIKFVAGSH</sequence>
<evidence type="ECO:0000313" key="3">
    <source>
        <dbReference type="EMBL" id="EKF31041.1"/>
    </source>
</evidence>
<dbReference type="AlphaFoldDB" id="K2N8F5"/>
<keyword evidence="1" id="KW-0175">Coiled coil</keyword>
<dbReference type="OrthoDB" id="242756at2759"/>
<reference evidence="3 4" key="1">
    <citation type="journal article" date="2012" name="BMC Genomics">
        <title>Comparative genomic analysis of human infective Trypanosoma cruzi lineages with the bat-restricted subspecies T. cruzi marinkellei.</title>
        <authorList>
            <person name="Franzen O."/>
            <person name="Talavera-Lopez C."/>
            <person name="Ochaya S."/>
            <person name="Butler C.E."/>
            <person name="Messenger L.A."/>
            <person name="Lewis M.D."/>
            <person name="Llewellyn M.S."/>
            <person name="Marinkelle C.J."/>
            <person name="Tyler K.M."/>
            <person name="Miles M.A."/>
            <person name="Andersson B."/>
        </authorList>
    </citation>
    <scope>NUCLEOTIDE SEQUENCE [LARGE SCALE GENOMIC DNA]</scope>
    <source>
        <strain evidence="3 4">B7</strain>
    </source>
</reference>
<organism evidence="3 4">
    <name type="scientific">Trypanosoma cruzi marinkellei</name>
    <dbReference type="NCBI Taxonomy" id="85056"/>
    <lineage>
        <taxon>Eukaryota</taxon>
        <taxon>Discoba</taxon>
        <taxon>Euglenozoa</taxon>
        <taxon>Kinetoplastea</taxon>
        <taxon>Metakinetoplastina</taxon>
        <taxon>Trypanosomatida</taxon>
        <taxon>Trypanosomatidae</taxon>
        <taxon>Trypanosoma</taxon>
        <taxon>Schizotrypanum</taxon>
    </lineage>
</organism>
<evidence type="ECO:0000256" key="1">
    <source>
        <dbReference type="SAM" id="Coils"/>
    </source>
</evidence>
<dbReference type="Proteomes" id="UP000007350">
    <property type="component" value="Unassembled WGS sequence"/>
</dbReference>
<name>K2N8F5_TRYCR</name>
<dbReference type="EMBL" id="AHKC01011095">
    <property type="protein sequence ID" value="EKF31041.1"/>
    <property type="molecule type" value="Genomic_DNA"/>
</dbReference>
<gene>
    <name evidence="3" type="ORF">MOQ_005125</name>
</gene>
<proteinExistence type="predicted"/>
<evidence type="ECO:0000256" key="2">
    <source>
        <dbReference type="SAM" id="MobiDB-lite"/>
    </source>
</evidence>
<accession>K2N8F5</accession>
<protein>
    <submittedName>
        <fullName evidence="3">Uncharacterized protein</fullName>
    </submittedName>
</protein>
<evidence type="ECO:0000313" key="4">
    <source>
        <dbReference type="Proteomes" id="UP000007350"/>
    </source>
</evidence>
<feature type="region of interest" description="Disordered" evidence="2">
    <location>
        <begin position="243"/>
        <end position="275"/>
    </location>
</feature>
<comment type="caution">
    <text evidence="3">The sequence shown here is derived from an EMBL/GenBank/DDBJ whole genome shotgun (WGS) entry which is preliminary data.</text>
</comment>
<feature type="coiled-coil region" evidence="1">
    <location>
        <begin position="353"/>
        <end position="387"/>
    </location>
</feature>